<reference evidence="1 2" key="1">
    <citation type="submission" date="2017-03" db="EMBL/GenBank/DDBJ databases">
        <title>Genome Survey of Euroglyphus maynei.</title>
        <authorList>
            <person name="Arlian L.G."/>
            <person name="Morgan M.S."/>
            <person name="Rider S.D."/>
        </authorList>
    </citation>
    <scope>NUCLEOTIDE SEQUENCE [LARGE SCALE GENOMIC DNA]</scope>
    <source>
        <strain evidence="1">Arlian Lab</strain>
        <tissue evidence="1">Whole body</tissue>
    </source>
</reference>
<proteinExistence type="predicted"/>
<dbReference type="AlphaFoldDB" id="A0A1Y3BUV6"/>
<name>A0A1Y3BUV6_EURMA</name>
<protein>
    <submittedName>
        <fullName evidence="1">Uncharacterized protein</fullName>
    </submittedName>
</protein>
<keyword evidence="2" id="KW-1185">Reference proteome</keyword>
<evidence type="ECO:0000313" key="2">
    <source>
        <dbReference type="Proteomes" id="UP000194236"/>
    </source>
</evidence>
<gene>
    <name evidence="1" type="ORF">BLA29_013508</name>
</gene>
<dbReference type="Proteomes" id="UP000194236">
    <property type="component" value="Unassembled WGS sequence"/>
</dbReference>
<sequence>MQPQKIPIDVCNTPVWLEIKHVSHPLSSVTSEKFSTNNITEFIVITGGKLFHWRFRIIGRNK</sequence>
<organism evidence="1 2">
    <name type="scientific">Euroglyphus maynei</name>
    <name type="common">Mayne's house dust mite</name>
    <dbReference type="NCBI Taxonomy" id="6958"/>
    <lineage>
        <taxon>Eukaryota</taxon>
        <taxon>Metazoa</taxon>
        <taxon>Ecdysozoa</taxon>
        <taxon>Arthropoda</taxon>
        <taxon>Chelicerata</taxon>
        <taxon>Arachnida</taxon>
        <taxon>Acari</taxon>
        <taxon>Acariformes</taxon>
        <taxon>Sarcoptiformes</taxon>
        <taxon>Astigmata</taxon>
        <taxon>Psoroptidia</taxon>
        <taxon>Analgoidea</taxon>
        <taxon>Pyroglyphidae</taxon>
        <taxon>Pyroglyphinae</taxon>
        <taxon>Euroglyphus</taxon>
    </lineage>
</organism>
<accession>A0A1Y3BUV6</accession>
<dbReference type="EMBL" id="MUJZ01002195">
    <property type="protein sequence ID" value="OTF83774.1"/>
    <property type="molecule type" value="Genomic_DNA"/>
</dbReference>
<evidence type="ECO:0000313" key="1">
    <source>
        <dbReference type="EMBL" id="OTF83774.1"/>
    </source>
</evidence>
<comment type="caution">
    <text evidence="1">The sequence shown here is derived from an EMBL/GenBank/DDBJ whole genome shotgun (WGS) entry which is preliminary data.</text>
</comment>